<evidence type="ECO:0000313" key="1">
    <source>
        <dbReference type="EMBL" id="SCF42037.1"/>
    </source>
</evidence>
<dbReference type="Proteomes" id="UP000198797">
    <property type="component" value="Unassembled WGS sequence"/>
</dbReference>
<dbReference type="EMBL" id="FMCU01000015">
    <property type="protein sequence ID" value="SCF42037.1"/>
    <property type="molecule type" value="Genomic_DNA"/>
</dbReference>
<keyword evidence="2" id="KW-1185">Reference proteome</keyword>
<gene>
    <name evidence="1" type="ORF">GA0070216_11524</name>
</gene>
<evidence type="ECO:0000313" key="2">
    <source>
        <dbReference type="Proteomes" id="UP000198797"/>
    </source>
</evidence>
<name>A0A1C5A9Y4_9ACTN</name>
<proteinExistence type="predicted"/>
<sequence>MRAASAYYRVLVGGARVRLESAVGLLRNLAVTGAGGLEVAQEQRAVAVTAAEQFGDLELTARVIGAYDVPALWPRADNPEQAAGIVAAAERALAVLTPDGPGPARARLLATIALESRGTRDPRPRECARPHPDPLRFVTLADFVAEAGQGGKPVPTAPTRGRCRIASACSLSSCHVDAAVAPARSAR</sequence>
<reference evidence="2" key="1">
    <citation type="submission" date="2016-06" db="EMBL/GenBank/DDBJ databases">
        <authorList>
            <person name="Varghese N."/>
            <person name="Submissions Spin"/>
        </authorList>
    </citation>
    <scope>NUCLEOTIDE SEQUENCE [LARGE SCALE GENOMIC DNA]</scope>
    <source>
        <strain evidence="2">DSM 44100</strain>
    </source>
</reference>
<organism evidence="1 2">
    <name type="scientific">Micromonospora matsumotoense</name>
    <dbReference type="NCBI Taxonomy" id="121616"/>
    <lineage>
        <taxon>Bacteria</taxon>
        <taxon>Bacillati</taxon>
        <taxon>Actinomycetota</taxon>
        <taxon>Actinomycetes</taxon>
        <taxon>Micromonosporales</taxon>
        <taxon>Micromonosporaceae</taxon>
        <taxon>Micromonospora</taxon>
    </lineage>
</organism>
<dbReference type="STRING" id="121616.GA0070216_11524"/>
<dbReference type="AlphaFoldDB" id="A0A1C5A9Y4"/>
<dbReference type="RefSeq" id="WP_176739120.1">
    <property type="nucleotide sequence ID" value="NZ_FMCU01000015.1"/>
</dbReference>
<accession>A0A1C5A9Y4</accession>
<protein>
    <submittedName>
        <fullName evidence="1">Uncharacterized protein</fullName>
    </submittedName>
</protein>